<organism evidence="10 11">
    <name type="scientific">Celeribacter halophilus</name>
    <dbReference type="NCBI Taxonomy" id="576117"/>
    <lineage>
        <taxon>Bacteria</taxon>
        <taxon>Pseudomonadati</taxon>
        <taxon>Pseudomonadota</taxon>
        <taxon>Alphaproteobacteria</taxon>
        <taxon>Rhodobacterales</taxon>
        <taxon>Roseobacteraceae</taxon>
        <taxon>Celeribacter</taxon>
    </lineage>
</organism>
<dbReference type="PANTHER" id="PTHR43711">
    <property type="entry name" value="TWO-COMPONENT HISTIDINE KINASE"/>
    <property type="match status" value="1"/>
</dbReference>
<dbReference type="GO" id="GO:0000155">
    <property type="term" value="F:phosphorelay sensor kinase activity"/>
    <property type="evidence" value="ECO:0007669"/>
    <property type="project" value="InterPro"/>
</dbReference>
<dbReference type="InterPro" id="IPR003661">
    <property type="entry name" value="HisK_dim/P_dom"/>
</dbReference>
<dbReference type="Gene3D" id="1.10.287.130">
    <property type="match status" value="1"/>
</dbReference>
<accession>A0A1I3QRF9</accession>
<evidence type="ECO:0000256" key="7">
    <source>
        <dbReference type="ARBA" id="ARBA00023136"/>
    </source>
</evidence>
<dbReference type="CDD" id="cd00082">
    <property type="entry name" value="HisKA"/>
    <property type="match status" value="1"/>
</dbReference>
<feature type="transmembrane region" description="Helical" evidence="8">
    <location>
        <begin position="133"/>
        <end position="152"/>
    </location>
</feature>
<dbReference type="CDD" id="cd16922">
    <property type="entry name" value="HATPase_EvgS-ArcB-TorS-like"/>
    <property type="match status" value="1"/>
</dbReference>
<dbReference type="FunFam" id="1.10.287.130:FF:000001">
    <property type="entry name" value="Two-component sensor histidine kinase"/>
    <property type="match status" value="1"/>
</dbReference>
<dbReference type="Pfam" id="PF00512">
    <property type="entry name" value="HisKA"/>
    <property type="match status" value="1"/>
</dbReference>
<evidence type="ECO:0000313" key="10">
    <source>
        <dbReference type="EMBL" id="SFJ36734.1"/>
    </source>
</evidence>
<dbReference type="InterPro" id="IPR003594">
    <property type="entry name" value="HATPase_dom"/>
</dbReference>
<name>A0A1I3QRF9_9RHOB</name>
<keyword evidence="7 8" id="KW-0472">Membrane</keyword>
<dbReference type="PROSITE" id="PS50109">
    <property type="entry name" value="HIS_KIN"/>
    <property type="match status" value="1"/>
</dbReference>
<dbReference type="InterPro" id="IPR036097">
    <property type="entry name" value="HisK_dim/P_sf"/>
</dbReference>
<dbReference type="SMART" id="SM00388">
    <property type="entry name" value="HisKA"/>
    <property type="match status" value="1"/>
</dbReference>
<keyword evidence="8" id="KW-1133">Transmembrane helix</keyword>
<comment type="catalytic activity">
    <reaction evidence="1">
        <text>ATP + protein L-histidine = ADP + protein N-phospho-L-histidine.</text>
        <dbReference type="EC" id="2.7.13.3"/>
    </reaction>
</comment>
<dbReference type="EC" id="2.7.13.3" evidence="2"/>
<evidence type="ECO:0000256" key="1">
    <source>
        <dbReference type="ARBA" id="ARBA00000085"/>
    </source>
</evidence>
<protein>
    <recommendedName>
        <fullName evidence="2">histidine kinase</fullName>
        <ecNumber evidence="2">2.7.13.3</ecNumber>
    </recommendedName>
</protein>
<dbReference type="PRINTS" id="PR00344">
    <property type="entry name" value="BCTRLSENSOR"/>
</dbReference>
<dbReference type="InterPro" id="IPR005467">
    <property type="entry name" value="His_kinase_dom"/>
</dbReference>
<evidence type="ECO:0000256" key="6">
    <source>
        <dbReference type="ARBA" id="ARBA00023012"/>
    </source>
</evidence>
<evidence type="ECO:0000256" key="4">
    <source>
        <dbReference type="ARBA" id="ARBA00022679"/>
    </source>
</evidence>
<dbReference type="InterPro" id="IPR004358">
    <property type="entry name" value="Sig_transdc_His_kin-like_C"/>
</dbReference>
<keyword evidence="4" id="KW-0808">Transferase</keyword>
<keyword evidence="6" id="KW-0902">Two-component regulatory system</keyword>
<evidence type="ECO:0000256" key="3">
    <source>
        <dbReference type="ARBA" id="ARBA00022553"/>
    </source>
</evidence>
<keyword evidence="11" id="KW-1185">Reference proteome</keyword>
<keyword evidence="5 10" id="KW-0418">Kinase</keyword>
<gene>
    <name evidence="10" type="ORF">SAMN04488138_10480</name>
</gene>
<evidence type="ECO:0000259" key="9">
    <source>
        <dbReference type="PROSITE" id="PS50109"/>
    </source>
</evidence>
<dbReference type="InterPro" id="IPR036890">
    <property type="entry name" value="HATPase_C_sf"/>
</dbReference>
<feature type="transmembrane region" description="Helical" evidence="8">
    <location>
        <begin position="190"/>
        <end position="212"/>
    </location>
</feature>
<dbReference type="STRING" id="576117.SAMN04488138_10480"/>
<keyword evidence="3" id="KW-0597">Phosphoprotein</keyword>
<dbReference type="PANTHER" id="PTHR43711:SF1">
    <property type="entry name" value="HISTIDINE KINASE 1"/>
    <property type="match status" value="1"/>
</dbReference>
<dbReference type="FunFam" id="3.30.565.10:FF:000006">
    <property type="entry name" value="Sensor histidine kinase WalK"/>
    <property type="match status" value="1"/>
</dbReference>
<evidence type="ECO:0000256" key="8">
    <source>
        <dbReference type="SAM" id="Phobius"/>
    </source>
</evidence>
<feature type="domain" description="Histidine kinase" evidence="9">
    <location>
        <begin position="245"/>
        <end position="464"/>
    </location>
</feature>
<dbReference type="AlphaFoldDB" id="A0A1I3QRF9"/>
<dbReference type="SMART" id="SM00387">
    <property type="entry name" value="HATPase_c"/>
    <property type="match status" value="1"/>
</dbReference>
<keyword evidence="8" id="KW-0812">Transmembrane</keyword>
<sequence length="469" mass="52378">MAEDGGSMKSFYAFLKKALGAERHLPRGEYQRRLLDYAETGQRLFVQRFVIYGIAILLSGAYYSWPLAAVFLCLVMLFETYDFFVGRRIRAQKAWTAKAIRSALFKLFLGTVISGITISLFAISFAMQQSPESGHFMPMFMLVSASIFATMHNHQFLSLLATRLLIYVAAIIYIPIHDLVVTSAPLGSEIWLHFFTVVFVLGFLVELARNFVANYSDSLKNLMDLEAKHEQVKMAYQAKTEFVGTVSHELRTPLTSIKGALDLMNSGVLGDVPDKMQSPIKIAQRNAIRLSAMVEDLLLLQRIDAGRLDFTFERVELNAFLQDVVDRFLPFADYKGVTVRKTVAEEDFFVDCDEKRIEQVISNLLSNAAKFSESGGKITVGLEKFGNYARISVTDEGIGIPKDTGDRIFEAFNQLDTSASRKFEGTGLGLNISRKIVEAHDGLLSYGSELGKGTTFFVDLPIHHDGVVS</sequence>
<evidence type="ECO:0000256" key="5">
    <source>
        <dbReference type="ARBA" id="ARBA00022777"/>
    </source>
</evidence>
<dbReference type="InterPro" id="IPR050736">
    <property type="entry name" value="Sensor_HK_Regulatory"/>
</dbReference>
<dbReference type="Pfam" id="PF02518">
    <property type="entry name" value="HATPase_c"/>
    <property type="match status" value="1"/>
</dbReference>
<dbReference type="Proteomes" id="UP000183299">
    <property type="component" value="Unassembled WGS sequence"/>
</dbReference>
<dbReference type="SUPFAM" id="SSF55874">
    <property type="entry name" value="ATPase domain of HSP90 chaperone/DNA topoisomerase II/histidine kinase"/>
    <property type="match status" value="1"/>
</dbReference>
<feature type="transmembrane region" description="Helical" evidence="8">
    <location>
        <begin position="69"/>
        <end position="86"/>
    </location>
</feature>
<feature type="transmembrane region" description="Helical" evidence="8">
    <location>
        <begin position="45"/>
        <end position="63"/>
    </location>
</feature>
<dbReference type="EMBL" id="FORY01000004">
    <property type="protein sequence ID" value="SFJ36734.1"/>
    <property type="molecule type" value="Genomic_DNA"/>
</dbReference>
<reference evidence="10 11" key="1">
    <citation type="submission" date="2016-10" db="EMBL/GenBank/DDBJ databases">
        <authorList>
            <person name="de Groot N.N."/>
        </authorList>
    </citation>
    <scope>NUCLEOTIDE SEQUENCE [LARGE SCALE GENOMIC DNA]</scope>
    <source>
        <strain evidence="10 11">CGMCC 1.8891</strain>
    </source>
</reference>
<evidence type="ECO:0000313" key="11">
    <source>
        <dbReference type="Proteomes" id="UP000183299"/>
    </source>
</evidence>
<feature type="transmembrane region" description="Helical" evidence="8">
    <location>
        <begin position="107"/>
        <end position="127"/>
    </location>
</feature>
<evidence type="ECO:0000256" key="2">
    <source>
        <dbReference type="ARBA" id="ARBA00012438"/>
    </source>
</evidence>
<feature type="transmembrane region" description="Helical" evidence="8">
    <location>
        <begin position="164"/>
        <end position="184"/>
    </location>
</feature>
<proteinExistence type="predicted"/>
<dbReference type="Gene3D" id="3.30.565.10">
    <property type="entry name" value="Histidine kinase-like ATPase, C-terminal domain"/>
    <property type="match status" value="1"/>
</dbReference>
<dbReference type="SUPFAM" id="SSF47384">
    <property type="entry name" value="Homodimeric domain of signal transducing histidine kinase"/>
    <property type="match status" value="1"/>
</dbReference>